<dbReference type="Proteomes" id="UP000070560">
    <property type="component" value="Chromosome"/>
</dbReference>
<gene>
    <name evidence="1" type="ORF">HS1_000904</name>
</gene>
<dbReference type="AlphaFoldDB" id="A0A7U4QJW6"/>
<proteinExistence type="predicted"/>
<name>A0A7U4QJW6_DESA2</name>
<organism evidence="1 2">
    <name type="scientific">Desulfofervidus auxilii</name>
    <dbReference type="NCBI Taxonomy" id="1621989"/>
    <lineage>
        <taxon>Bacteria</taxon>
        <taxon>Pseudomonadati</taxon>
        <taxon>Thermodesulfobacteriota</taxon>
        <taxon>Candidatus Desulfofervidia</taxon>
        <taxon>Candidatus Desulfofervidales</taxon>
        <taxon>Candidatus Desulfofervidaceae</taxon>
        <taxon>Candidatus Desulfofervidus</taxon>
    </lineage>
</organism>
<accession>A0A7U4QJW6</accession>
<dbReference type="RefSeq" id="WP_066061560.1">
    <property type="nucleotide sequence ID" value="NZ_CP013015.1"/>
</dbReference>
<dbReference type="EMBL" id="CP013015">
    <property type="protein sequence ID" value="AMM40708.1"/>
    <property type="molecule type" value="Genomic_DNA"/>
</dbReference>
<evidence type="ECO:0000313" key="1">
    <source>
        <dbReference type="EMBL" id="AMM40708.1"/>
    </source>
</evidence>
<dbReference type="KEGG" id="daw:HS1_000904"/>
<evidence type="ECO:0000313" key="2">
    <source>
        <dbReference type="Proteomes" id="UP000070560"/>
    </source>
</evidence>
<sequence>MKVSAYCNAAIYQGKAGIIGILHDGKNKKRVYDQFKNSNEDLAVQAAIIRTLRELKKPQNTDVTIYLPRKIQLNHPKLKNLLRQLKSYTVKINPKLVKIKAIAAQKLTEKTDKQKTSAPHKKIMSYVNNLISRGYEVEVNFSRNTEEYTEAEIEIYDRQSKKLLCAQEVIADTKGYEIQGCYRCPLPSQCPFYGRPYCTEQNIY</sequence>
<keyword evidence="2" id="KW-1185">Reference proteome</keyword>
<reference evidence="1 2" key="1">
    <citation type="submission" date="2015-10" db="EMBL/GenBank/DDBJ databases">
        <title>Candidatus Desulfofervidus auxilii, a hydrogenotrophic sulfate-reducing bacterium involved in the thermophilic anaerobic oxidation of methane.</title>
        <authorList>
            <person name="Krukenberg V."/>
            <person name="Richter M."/>
            <person name="Wegener G."/>
        </authorList>
    </citation>
    <scope>NUCLEOTIDE SEQUENCE [LARGE SCALE GENOMIC DNA]</scope>
    <source>
        <strain evidence="1 2">HS1</strain>
    </source>
</reference>
<protein>
    <submittedName>
        <fullName evidence="1">Uncharacterized protein</fullName>
    </submittedName>
</protein>